<name>A0AA41MUA1_SCICA</name>
<dbReference type="Pfam" id="PF00125">
    <property type="entry name" value="Histone"/>
    <property type="match status" value="1"/>
</dbReference>
<dbReference type="InterPro" id="IPR007125">
    <property type="entry name" value="H2A/H2B/H3"/>
</dbReference>
<evidence type="ECO:0000313" key="4">
    <source>
        <dbReference type="EMBL" id="MBZ3877974.1"/>
    </source>
</evidence>
<feature type="compositionally biased region" description="Polar residues" evidence="2">
    <location>
        <begin position="7"/>
        <end position="22"/>
    </location>
</feature>
<dbReference type="InterPro" id="IPR009072">
    <property type="entry name" value="Histone-fold"/>
</dbReference>
<dbReference type="PANTHER" id="PTHR23428">
    <property type="entry name" value="HISTONE H2B"/>
    <property type="match status" value="1"/>
</dbReference>
<feature type="region of interest" description="Disordered" evidence="2">
    <location>
        <begin position="1"/>
        <end position="40"/>
    </location>
</feature>
<dbReference type="GO" id="GO:0046982">
    <property type="term" value="F:protein heterodimerization activity"/>
    <property type="evidence" value="ECO:0007669"/>
    <property type="project" value="InterPro"/>
</dbReference>
<dbReference type="PRINTS" id="PR00621">
    <property type="entry name" value="HISTONEH2B"/>
</dbReference>
<dbReference type="FunFam" id="1.10.20.10:FF:000043">
    <property type="entry name" value="Histone H2B"/>
    <property type="match status" value="1"/>
</dbReference>
<dbReference type="GO" id="GO:0000786">
    <property type="term" value="C:nucleosome"/>
    <property type="evidence" value="ECO:0007669"/>
    <property type="project" value="InterPro"/>
</dbReference>
<evidence type="ECO:0000256" key="1">
    <source>
        <dbReference type="ARBA" id="ARBA00006846"/>
    </source>
</evidence>
<protein>
    <submittedName>
        <fullName evidence="4">Histone H2B type W-T</fullName>
    </submittedName>
</protein>
<comment type="caution">
    <text evidence="4">The sequence shown here is derived from an EMBL/GenBank/DDBJ whole genome shotgun (WGS) entry which is preliminary data.</text>
</comment>
<dbReference type="InterPro" id="IPR000558">
    <property type="entry name" value="Histone_H2B"/>
</dbReference>
<dbReference type="GO" id="GO:0003677">
    <property type="term" value="F:DNA binding"/>
    <property type="evidence" value="ECO:0007669"/>
    <property type="project" value="InterPro"/>
</dbReference>
<feature type="domain" description="Core Histone H2A/H2B/H3" evidence="3">
    <location>
        <begin position="51"/>
        <end position="117"/>
    </location>
</feature>
<gene>
    <name evidence="4" type="ORF">SUZIE_145615</name>
</gene>
<keyword evidence="5" id="KW-1185">Reference proteome</keyword>
<dbReference type="SUPFAM" id="SSF47113">
    <property type="entry name" value="Histone-fold"/>
    <property type="match status" value="1"/>
</dbReference>
<evidence type="ECO:0000256" key="2">
    <source>
        <dbReference type="SAM" id="MobiDB-lite"/>
    </source>
</evidence>
<dbReference type="AlphaFoldDB" id="A0AA41MUA1"/>
<accession>A0AA41MUA1</accession>
<proteinExistence type="inferred from homology"/>
<sequence length="142" mass="15926">MAELACDTSSEESLNPQESQKAGPSAPPKEKKPRCSSHSRCVRRRGHCRYQDSFATYFPKMLNQVHSGLSLSQATVSILDSFVKDMLDRIASEARRLARQNNRVTITSREIQTAVRLLLPGEIGKHAVSEATRAVRKSHHRK</sequence>
<dbReference type="Gene3D" id="1.10.20.10">
    <property type="entry name" value="Histone, subunit A"/>
    <property type="match status" value="1"/>
</dbReference>
<dbReference type="CDD" id="cd22910">
    <property type="entry name" value="HFD_H2B"/>
    <property type="match status" value="1"/>
</dbReference>
<evidence type="ECO:0000313" key="5">
    <source>
        <dbReference type="Proteomes" id="UP001166674"/>
    </source>
</evidence>
<dbReference type="EMBL" id="JAATJV010313200">
    <property type="protein sequence ID" value="MBZ3877974.1"/>
    <property type="molecule type" value="Genomic_DNA"/>
</dbReference>
<feature type="compositionally biased region" description="Basic residues" evidence="2">
    <location>
        <begin position="31"/>
        <end position="40"/>
    </location>
</feature>
<dbReference type="Proteomes" id="UP001166674">
    <property type="component" value="Unassembled WGS sequence"/>
</dbReference>
<evidence type="ECO:0000259" key="3">
    <source>
        <dbReference type="Pfam" id="PF00125"/>
    </source>
</evidence>
<dbReference type="SMART" id="SM00427">
    <property type="entry name" value="H2B"/>
    <property type="match status" value="1"/>
</dbReference>
<organism evidence="4 5">
    <name type="scientific">Sciurus carolinensis</name>
    <name type="common">Eastern gray squirrel</name>
    <dbReference type="NCBI Taxonomy" id="30640"/>
    <lineage>
        <taxon>Eukaryota</taxon>
        <taxon>Metazoa</taxon>
        <taxon>Chordata</taxon>
        <taxon>Craniata</taxon>
        <taxon>Vertebrata</taxon>
        <taxon>Euteleostomi</taxon>
        <taxon>Mammalia</taxon>
        <taxon>Eutheria</taxon>
        <taxon>Euarchontoglires</taxon>
        <taxon>Glires</taxon>
        <taxon>Rodentia</taxon>
        <taxon>Sciuromorpha</taxon>
        <taxon>Sciuridae</taxon>
        <taxon>Sciurinae</taxon>
        <taxon>Sciurini</taxon>
        <taxon>Sciurus</taxon>
    </lineage>
</organism>
<dbReference type="GO" id="GO:0005634">
    <property type="term" value="C:nucleus"/>
    <property type="evidence" value="ECO:0007669"/>
    <property type="project" value="UniProtKB-ARBA"/>
</dbReference>
<dbReference type="GO" id="GO:0030527">
    <property type="term" value="F:structural constituent of chromatin"/>
    <property type="evidence" value="ECO:0007669"/>
    <property type="project" value="InterPro"/>
</dbReference>
<comment type="similarity">
    <text evidence="1">Belongs to the histone H2B family.</text>
</comment>
<reference evidence="4" key="1">
    <citation type="submission" date="2020-03" db="EMBL/GenBank/DDBJ databases">
        <title>Studies in the Genomics of Life Span.</title>
        <authorList>
            <person name="Glass D."/>
        </authorList>
    </citation>
    <scope>NUCLEOTIDE SEQUENCE</scope>
    <source>
        <strain evidence="4">SUZIE</strain>
        <tissue evidence="4">Muscle</tissue>
    </source>
</reference>